<feature type="coiled-coil region" evidence="1">
    <location>
        <begin position="293"/>
        <end position="324"/>
    </location>
</feature>
<evidence type="ECO:0000256" key="1">
    <source>
        <dbReference type="SAM" id="Coils"/>
    </source>
</evidence>
<evidence type="ECO:0000313" key="4">
    <source>
        <dbReference type="EMBL" id="MBB4045102.1"/>
    </source>
</evidence>
<name>A0A840D9N2_9BACE</name>
<feature type="domain" description="DUF4435" evidence="3">
    <location>
        <begin position="54"/>
        <end position="300"/>
    </location>
</feature>
<dbReference type="Proteomes" id="UP000560658">
    <property type="component" value="Unassembled WGS sequence"/>
</dbReference>
<keyword evidence="5" id="KW-1185">Reference proteome</keyword>
<comment type="caution">
    <text evidence="4">The sequence shown here is derived from an EMBL/GenBank/DDBJ whole genome shotgun (WGS) entry which is preliminary data.</text>
</comment>
<feature type="compositionally biased region" description="Basic and acidic residues" evidence="2">
    <location>
        <begin position="1"/>
        <end position="17"/>
    </location>
</feature>
<keyword evidence="1" id="KW-0175">Coiled coil</keyword>
<dbReference type="EMBL" id="JACIER010000012">
    <property type="protein sequence ID" value="MBB4045102.1"/>
    <property type="molecule type" value="Genomic_DNA"/>
</dbReference>
<dbReference type="AlphaFoldDB" id="A0A840D9N2"/>
<evidence type="ECO:0000259" key="3">
    <source>
        <dbReference type="Pfam" id="PF14491"/>
    </source>
</evidence>
<accession>A0A840D9N2</accession>
<dbReference type="Pfam" id="PF14491">
    <property type="entry name" value="DUF4435"/>
    <property type="match status" value="1"/>
</dbReference>
<sequence>MNTMDNHRTRNTSRKDVLSPTPPTQGGGKRLSSYLSSSYFNAADKLYSKKVRKRIIAYVESYDDVAFWRTLLEEFESEDYYFQVMLPSSTSLAKGKKMVLMNTLNTENLGKSMIACVDSDYDFLLQGATKTSQKVNRNQYVLQTYTYAIENYHCFAESLHEVCVQATLNDRSILNFETYLRRYSEIVYPLFLWNIWFYRQQDTNTFPMYEFHACTGLRDISLRYPERSLDAVQQQVNKKLAELKNKFAYLIDKVDGLRAEVKELGLVPESTYLYMQGHHVMDNVVLKLLNPVCTVLRREREEEIKRLAEHEEQYRNELTSYQNSQVDVEIMLKKNMAYKRLYHYEWLREDVHEFLTK</sequence>
<proteinExistence type="predicted"/>
<reference evidence="4" key="1">
    <citation type="submission" date="2020-08" db="EMBL/GenBank/DDBJ databases">
        <title>Genomic Encyclopedia of Type Strains, Phase IV (KMG-IV): sequencing the most valuable type-strain genomes for metagenomic binning, comparative biology and taxonomic classification.</title>
        <authorList>
            <person name="Goeker M."/>
        </authorList>
    </citation>
    <scope>NUCLEOTIDE SEQUENCE [LARGE SCALE GENOMIC DNA]</scope>
    <source>
        <strain evidence="4">DSM 105720</strain>
    </source>
</reference>
<gene>
    <name evidence="4" type="ORF">GGR06_002912</name>
</gene>
<organism evidence="4 5">
    <name type="scientific">Bacteroides reticulotermitis</name>
    <dbReference type="NCBI Taxonomy" id="1133319"/>
    <lineage>
        <taxon>Bacteria</taxon>
        <taxon>Pseudomonadati</taxon>
        <taxon>Bacteroidota</taxon>
        <taxon>Bacteroidia</taxon>
        <taxon>Bacteroidales</taxon>
        <taxon>Bacteroidaceae</taxon>
        <taxon>Bacteroides</taxon>
    </lineage>
</organism>
<dbReference type="InterPro" id="IPR029492">
    <property type="entry name" value="DUF4435"/>
</dbReference>
<evidence type="ECO:0000313" key="5">
    <source>
        <dbReference type="Proteomes" id="UP000560658"/>
    </source>
</evidence>
<protein>
    <recommendedName>
        <fullName evidence="3">DUF4435 domain-containing protein</fullName>
    </recommendedName>
</protein>
<dbReference type="RefSeq" id="WP_244978105.1">
    <property type="nucleotide sequence ID" value="NZ_JACIER010000012.1"/>
</dbReference>
<evidence type="ECO:0000256" key="2">
    <source>
        <dbReference type="SAM" id="MobiDB-lite"/>
    </source>
</evidence>
<feature type="region of interest" description="Disordered" evidence="2">
    <location>
        <begin position="1"/>
        <end position="30"/>
    </location>
</feature>